<organism evidence="1">
    <name type="scientific">marine sediment metagenome</name>
    <dbReference type="NCBI Taxonomy" id="412755"/>
    <lineage>
        <taxon>unclassified sequences</taxon>
        <taxon>metagenomes</taxon>
        <taxon>ecological metagenomes</taxon>
    </lineage>
</organism>
<feature type="non-terminal residue" evidence="1">
    <location>
        <position position="1"/>
    </location>
</feature>
<dbReference type="AlphaFoldDB" id="X1VNX1"/>
<reference evidence="1" key="1">
    <citation type="journal article" date="2014" name="Front. Microbiol.">
        <title>High frequency of phylogenetically diverse reductive dehalogenase-homologous genes in deep subseafloor sedimentary metagenomes.</title>
        <authorList>
            <person name="Kawai M."/>
            <person name="Futagami T."/>
            <person name="Toyoda A."/>
            <person name="Takaki Y."/>
            <person name="Nishi S."/>
            <person name="Hori S."/>
            <person name="Arai W."/>
            <person name="Tsubouchi T."/>
            <person name="Morono Y."/>
            <person name="Uchiyama I."/>
            <person name="Ito T."/>
            <person name="Fujiyama A."/>
            <person name="Inagaki F."/>
            <person name="Takami H."/>
        </authorList>
    </citation>
    <scope>NUCLEOTIDE SEQUENCE</scope>
    <source>
        <strain evidence="1">Expedition CK06-06</strain>
    </source>
</reference>
<gene>
    <name evidence="1" type="ORF">S12H4_47444</name>
</gene>
<dbReference type="EMBL" id="BARW01029539">
    <property type="protein sequence ID" value="GAJ10575.1"/>
    <property type="molecule type" value="Genomic_DNA"/>
</dbReference>
<proteinExistence type="predicted"/>
<accession>X1VNX1</accession>
<evidence type="ECO:0000313" key="1">
    <source>
        <dbReference type="EMBL" id="GAJ10575.1"/>
    </source>
</evidence>
<protein>
    <submittedName>
        <fullName evidence="1">Uncharacterized protein</fullName>
    </submittedName>
</protein>
<name>X1VNX1_9ZZZZ</name>
<feature type="non-terminal residue" evidence="1">
    <location>
        <position position="251"/>
    </location>
</feature>
<comment type="caution">
    <text evidence="1">The sequence shown here is derived from an EMBL/GenBank/DDBJ whole genome shotgun (WGS) entry which is preliminary data.</text>
</comment>
<sequence>FFEGEEINTGVIGLDCVYVNKSYSDKFTLVKSSDYLWYIDANGKLVVSGLNYSTGDVFKIAYYAYYPSIMLHSLNKDVSSIEYIRVRNETGYGYTFIENNDYKLAEDGYSIFFLDLYNTILKSENFTIYDTFEIKYRASFSEKVDLSQNILLLLQDSEGNNVPIDKIPVDNLGTFEYEQILRNDSPLSIPIGGGKKIVHMELSYIPLNIYNKSSDQLENVNYYDSDVGHIYAVKESNNWSRPITVTTIPDK</sequence>